<dbReference type="InterPro" id="IPR013154">
    <property type="entry name" value="ADH-like_N"/>
</dbReference>
<comment type="caution">
    <text evidence="5">The sequence shown here is derived from an EMBL/GenBank/DDBJ whole genome shotgun (WGS) entry which is preliminary data.</text>
</comment>
<keyword evidence="3" id="KW-0560">Oxidoreductase</keyword>
<dbReference type="Gene3D" id="3.90.180.10">
    <property type="entry name" value="Medium-chain alcohol dehydrogenases, catalytic domain"/>
    <property type="match status" value="1"/>
</dbReference>
<keyword evidence="1" id="KW-0479">Metal-binding</keyword>
<evidence type="ECO:0000313" key="5">
    <source>
        <dbReference type="EMBL" id="KKK50636.1"/>
    </source>
</evidence>
<name>A0A0F8YRI2_9ZZZZ</name>
<sequence length="135" mass="14642">MLRAVLEKPFKLKLLESGIPVAKKKEVLLKVLVAGICGSDVHAYRGTQPFLNYPRVLGHEIVGEIAEVGEGIEELRRGDLVTVDPVFSCGKCYACRVGRGNCCRDVKVMGVHIDGGFSEYIAVPADIVYKAPGNI</sequence>
<dbReference type="AlphaFoldDB" id="A0A0F8YRI2"/>
<evidence type="ECO:0000256" key="2">
    <source>
        <dbReference type="ARBA" id="ARBA00022833"/>
    </source>
</evidence>
<dbReference type="InterPro" id="IPR011032">
    <property type="entry name" value="GroES-like_sf"/>
</dbReference>
<reference evidence="5" key="1">
    <citation type="journal article" date="2015" name="Nature">
        <title>Complex archaea that bridge the gap between prokaryotes and eukaryotes.</title>
        <authorList>
            <person name="Spang A."/>
            <person name="Saw J.H."/>
            <person name="Jorgensen S.L."/>
            <person name="Zaremba-Niedzwiedzka K."/>
            <person name="Martijn J."/>
            <person name="Lind A.E."/>
            <person name="van Eijk R."/>
            <person name="Schleper C."/>
            <person name="Guy L."/>
            <person name="Ettema T.J."/>
        </authorList>
    </citation>
    <scope>NUCLEOTIDE SEQUENCE</scope>
</reference>
<protein>
    <recommendedName>
        <fullName evidence="4">Alcohol dehydrogenase-like N-terminal domain-containing protein</fullName>
    </recommendedName>
</protein>
<feature type="domain" description="Alcohol dehydrogenase-like N-terminal" evidence="4">
    <location>
        <begin position="24"/>
        <end position="132"/>
    </location>
</feature>
<dbReference type="PROSITE" id="PS00059">
    <property type="entry name" value="ADH_ZINC"/>
    <property type="match status" value="1"/>
</dbReference>
<gene>
    <name evidence="5" type="ORF">LCGC14_3123070</name>
</gene>
<dbReference type="GO" id="GO:0016491">
    <property type="term" value="F:oxidoreductase activity"/>
    <property type="evidence" value="ECO:0007669"/>
    <property type="project" value="UniProtKB-KW"/>
</dbReference>
<dbReference type="GO" id="GO:0008270">
    <property type="term" value="F:zinc ion binding"/>
    <property type="evidence" value="ECO:0007669"/>
    <property type="project" value="InterPro"/>
</dbReference>
<evidence type="ECO:0000259" key="4">
    <source>
        <dbReference type="Pfam" id="PF08240"/>
    </source>
</evidence>
<feature type="non-terminal residue" evidence="5">
    <location>
        <position position="135"/>
    </location>
</feature>
<proteinExistence type="predicted"/>
<dbReference type="InterPro" id="IPR002328">
    <property type="entry name" value="ADH_Zn_CS"/>
</dbReference>
<dbReference type="PANTHER" id="PTHR43401">
    <property type="entry name" value="L-THREONINE 3-DEHYDROGENASE"/>
    <property type="match status" value="1"/>
</dbReference>
<dbReference type="InterPro" id="IPR050129">
    <property type="entry name" value="Zn_alcohol_dh"/>
</dbReference>
<evidence type="ECO:0000256" key="1">
    <source>
        <dbReference type="ARBA" id="ARBA00022723"/>
    </source>
</evidence>
<evidence type="ECO:0000256" key="3">
    <source>
        <dbReference type="ARBA" id="ARBA00023002"/>
    </source>
</evidence>
<dbReference type="Pfam" id="PF08240">
    <property type="entry name" value="ADH_N"/>
    <property type="match status" value="1"/>
</dbReference>
<dbReference type="EMBL" id="LAZR01067919">
    <property type="protein sequence ID" value="KKK50636.1"/>
    <property type="molecule type" value="Genomic_DNA"/>
</dbReference>
<keyword evidence="2" id="KW-0862">Zinc</keyword>
<dbReference type="SUPFAM" id="SSF50129">
    <property type="entry name" value="GroES-like"/>
    <property type="match status" value="1"/>
</dbReference>
<accession>A0A0F8YRI2</accession>
<dbReference type="PANTHER" id="PTHR43401:SF2">
    <property type="entry name" value="L-THREONINE 3-DEHYDROGENASE"/>
    <property type="match status" value="1"/>
</dbReference>
<organism evidence="5">
    <name type="scientific">marine sediment metagenome</name>
    <dbReference type="NCBI Taxonomy" id="412755"/>
    <lineage>
        <taxon>unclassified sequences</taxon>
        <taxon>metagenomes</taxon>
        <taxon>ecological metagenomes</taxon>
    </lineage>
</organism>